<dbReference type="EMBL" id="GBXM01107286">
    <property type="protein sequence ID" value="JAH01291.1"/>
    <property type="molecule type" value="Transcribed_RNA"/>
</dbReference>
<sequence>MRVNCGNSNQVNLQFSPLQV</sequence>
<protein>
    <submittedName>
        <fullName evidence="1">Uncharacterized protein</fullName>
    </submittedName>
</protein>
<evidence type="ECO:0000313" key="1">
    <source>
        <dbReference type="EMBL" id="JAH01291.1"/>
    </source>
</evidence>
<reference evidence="1" key="2">
    <citation type="journal article" date="2015" name="Fish Shellfish Immunol.">
        <title>Early steps in the European eel (Anguilla anguilla)-Vibrio vulnificus interaction in the gills: Role of the RtxA13 toxin.</title>
        <authorList>
            <person name="Callol A."/>
            <person name="Pajuelo D."/>
            <person name="Ebbesson L."/>
            <person name="Teles M."/>
            <person name="MacKenzie S."/>
            <person name="Amaro C."/>
        </authorList>
    </citation>
    <scope>NUCLEOTIDE SEQUENCE</scope>
</reference>
<organism evidence="1">
    <name type="scientific">Anguilla anguilla</name>
    <name type="common">European freshwater eel</name>
    <name type="synonym">Muraena anguilla</name>
    <dbReference type="NCBI Taxonomy" id="7936"/>
    <lineage>
        <taxon>Eukaryota</taxon>
        <taxon>Metazoa</taxon>
        <taxon>Chordata</taxon>
        <taxon>Craniata</taxon>
        <taxon>Vertebrata</taxon>
        <taxon>Euteleostomi</taxon>
        <taxon>Actinopterygii</taxon>
        <taxon>Neopterygii</taxon>
        <taxon>Teleostei</taxon>
        <taxon>Anguilliformes</taxon>
        <taxon>Anguillidae</taxon>
        <taxon>Anguilla</taxon>
    </lineage>
</organism>
<reference evidence="1" key="1">
    <citation type="submission" date="2014-11" db="EMBL/GenBank/DDBJ databases">
        <authorList>
            <person name="Amaro Gonzalez C."/>
        </authorList>
    </citation>
    <scope>NUCLEOTIDE SEQUENCE</scope>
</reference>
<name>A0A0E9P9H3_ANGAN</name>
<proteinExistence type="predicted"/>
<accession>A0A0E9P9H3</accession>
<dbReference type="AlphaFoldDB" id="A0A0E9P9H3"/>